<evidence type="ECO:0000256" key="1">
    <source>
        <dbReference type="SAM" id="Coils"/>
    </source>
</evidence>
<feature type="coiled-coil region" evidence="1">
    <location>
        <begin position="153"/>
        <end position="180"/>
    </location>
</feature>
<reference evidence="5" key="1">
    <citation type="submission" date="2017-06" db="EMBL/GenBank/DDBJ databases">
        <authorList>
            <person name="Varghese N."/>
            <person name="Submissions S."/>
        </authorList>
    </citation>
    <scope>NUCLEOTIDE SEQUENCE [LARGE SCALE GENOMIC DNA]</scope>
    <source>
        <strain evidence="5">DSM 137</strain>
    </source>
</reference>
<feature type="domain" description="Transcription regulator PadR N-terminal" evidence="3">
    <location>
        <begin position="88"/>
        <end position="157"/>
    </location>
</feature>
<dbReference type="InterPro" id="IPR036388">
    <property type="entry name" value="WH-like_DNA-bd_sf"/>
</dbReference>
<dbReference type="InterPro" id="IPR036390">
    <property type="entry name" value="WH_DNA-bd_sf"/>
</dbReference>
<dbReference type="InterPro" id="IPR005149">
    <property type="entry name" value="Tscrpt_reg_PadR_N"/>
</dbReference>
<feature type="region of interest" description="Disordered" evidence="2">
    <location>
        <begin position="57"/>
        <end position="76"/>
    </location>
</feature>
<dbReference type="AlphaFoldDB" id="A0A212R8F0"/>
<organism evidence="4 5">
    <name type="scientific">Rhodoblastus acidophilus</name>
    <name type="common">Rhodopseudomonas acidophila</name>
    <dbReference type="NCBI Taxonomy" id="1074"/>
    <lineage>
        <taxon>Bacteria</taxon>
        <taxon>Pseudomonadati</taxon>
        <taxon>Pseudomonadota</taxon>
        <taxon>Alphaproteobacteria</taxon>
        <taxon>Hyphomicrobiales</taxon>
        <taxon>Rhodoblastaceae</taxon>
        <taxon>Rhodoblastus</taxon>
    </lineage>
</organism>
<evidence type="ECO:0000259" key="3">
    <source>
        <dbReference type="Pfam" id="PF03551"/>
    </source>
</evidence>
<evidence type="ECO:0000256" key="2">
    <source>
        <dbReference type="SAM" id="MobiDB-lite"/>
    </source>
</evidence>
<accession>A0A212R8F0</accession>
<evidence type="ECO:0000313" key="5">
    <source>
        <dbReference type="Proteomes" id="UP000198418"/>
    </source>
</evidence>
<feature type="compositionally biased region" description="Basic and acidic residues" evidence="2">
    <location>
        <begin position="19"/>
        <end position="30"/>
    </location>
</feature>
<dbReference type="PANTHER" id="PTHR43252">
    <property type="entry name" value="TRANSCRIPTIONAL REGULATOR YQJI"/>
    <property type="match status" value="1"/>
</dbReference>
<evidence type="ECO:0000313" key="4">
    <source>
        <dbReference type="EMBL" id="SNB68435.1"/>
    </source>
</evidence>
<dbReference type="EMBL" id="FYDG01000003">
    <property type="protein sequence ID" value="SNB68435.1"/>
    <property type="molecule type" value="Genomic_DNA"/>
</dbReference>
<protein>
    <submittedName>
        <fullName evidence="4">Transcriptional regulator, PadR family</fullName>
    </submittedName>
</protein>
<dbReference type="Pfam" id="PF03551">
    <property type="entry name" value="PadR"/>
    <property type="match status" value="1"/>
</dbReference>
<keyword evidence="5" id="KW-1185">Reference proteome</keyword>
<dbReference type="Gene3D" id="1.10.10.10">
    <property type="entry name" value="Winged helix-like DNA-binding domain superfamily/Winged helix DNA-binding domain"/>
    <property type="match status" value="1"/>
</dbReference>
<dbReference type="Proteomes" id="UP000198418">
    <property type="component" value="Unassembled WGS sequence"/>
</dbReference>
<feature type="region of interest" description="Disordered" evidence="2">
    <location>
        <begin position="1"/>
        <end position="37"/>
    </location>
</feature>
<feature type="compositionally biased region" description="Gly residues" evidence="2">
    <location>
        <begin position="57"/>
        <end position="71"/>
    </location>
</feature>
<sequence length="226" mass="24473">MRMFHRGGRHGCENFGGPDLDHDAGGDPRETPFGGRRGGWFDHLRAMRGEGFGRHGFGFGRGHGHGGGRGEGGGRKRMFEGGELRLVMLLLIEQEPRHGYDIIRELEARTGGAYAPSPGVVYPTLTLLDETGLIATQASEGAKKLYAITEAGAAELDKSRAEAEAALARLEALRKRGEAMDMGPVFRAMVNLKAVLEQKALDAGNREQLLAVADLIDEAARKIERL</sequence>
<name>A0A212R8F0_RHOAC</name>
<keyword evidence="1" id="KW-0175">Coiled coil</keyword>
<proteinExistence type="predicted"/>
<dbReference type="RefSeq" id="WP_244593222.1">
    <property type="nucleotide sequence ID" value="NZ_FYDG01000003.1"/>
</dbReference>
<gene>
    <name evidence="4" type="ORF">SAMN06265338_10364</name>
</gene>
<dbReference type="PANTHER" id="PTHR43252:SF7">
    <property type="entry name" value="TRANSCRIPTIONAL REGULATOR YQJI"/>
    <property type="match status" value="1"/>
</dbReference>
<dbReference type="SUPFAM" id="SSF46785">
    <property type="entry name" value="Winged helix' DNA-binding domain"/>
    <property type="match status" value="1"/>
</dbReference>